<reference evidence="1 2" key="1">
    <citation type="submission" date="2016-03" db="EMBL/GenBank/DDBJ databases">
        <title>EvidentialGene: Evidence-directed Construction of Genes on Genomes.</title>
        <authorList>
            <person name="Gilbert D.G."/>
            <person name="Choi J.-H."/>
            <person name="Mockaitis K."/>
            <person name="Colbourne J."/>
            <person name="Pfrender M."/>
        </authorList>
    </citation>
    <scope>NUCLEOTIDE SEQUENCE [LARGE SCALE GENOMIC DNA]</scope>
    <source>
        <strain evidence="1 2">Xinb3</strain>
        <tissue evidence="1">Complete organism</tissue>
    </source>
</reference>
<dbReference type="GO" id="GO:1905168">
    <property type="term" value="P:positive regulation of double-strand break repair via homologous recombination"/>
    <property type="evidence" value="ECO:0007669"/>
    <property type="project" value="TreeGrafter"/>
</dbReference>
<dbReference type="InterPro" id="IPR033333">
    <property type="entry name" value="FANCB"/>
</dbReference>
<dbReference type="EMBL" id="LRGB01001574">
    <property type="protein sequence ID" value="KZS11695.1"/>
    <property type="molecule type" value="Genomic_DNA"/>
</dbReference>
<proteinExistence type="predicted"/>
<dbReference type="GO" id="GO:0043240">
    <property type="term" value="C:Fanconi anaemia nuclear complex"/>
    <property type="evidence" value="ECO:0007669"/>
    <property type="project" value="InterPro"/>
</dbReference>
<evidence type="ECO:0000313" key="1">
    <source>
        <dbReference type="EMBL" id="KZS11695.1"/>
    </source>
</evidence>
<dbReference type="OrthoDB" id="1917888at2759"/>
<dbReference type="GO" id="GO:0036297">
    <property type="term" value="P:interstrand cross-link repair"/>
    <property type="evidence" value="ECO:0007669"/>
    <property type="project" value="InterPro"/>
</dbReference>
<gene>
    <name evidence="1" type="ORF">APZ42_023642</name>
</gene>
<protein>
    <submittedName>
        <fullName evidence="1">Uncharacterized protein</fullName>
    </submittedName>
</protein>
<organism evidence="1 2">
    <name type="scientific">Daphnia magna</name>
    <dbReference type="NCBI Taxonomy" id="35525"/>
    <lineage>
        <taxon>Eukaryota</taxon>
        <taxon>Metazoa</taxon>
        <taxon>Ecdysozoa</taxon>
        <taxon>Arthropoda</taxon>
        <taxon>Crustacea</taxon>
        <taxon>Branchiopoda</taxon>
        <taxon>Diplostraca</taxon>
        <taxon>Cladocera</taxon>
        <taxon>Anomopoda</taxon>
        <taxon>Daphniidae</taxon>
        <taxon>Daphnia</taxon>
    </lineage>
</organism>
<dbReference type="GO" id="GO:2000042">
    <property type="term" value="P:negative regulation of double-strand break repair via homologous recombination"/>
    <property type="evidence" value="ECO:0007669"/>
    <property type="project" value="TreeGrafter"/>
</dbReference>
<evidence type="ECO:0000313" key="2">
    <source>
        <dbReference type="Proteomes" id="UP000076858"/>
    </source>
</evidence>
<comment type="caution">
    <text evidence="1">The sequence shown here is derived from an EMBL/GenBank/DDBJ whole genome shotgun (WGS) entry which is preliminary data.</text>
</comment>
<dbReference type="PANTHER" id="PTHR28450:SF1">
    <property type="entry name" value="FANCONI ANEMIA GROUP B PROTEIN"/>
    <property type="match status" value="1"/>
</dbReference>
<keyword evidence="2" id="KW-1185">Reference proteome</keyword>
<accession>A0A0P5TYH8</accession>
<sequence length="598" mass="67097">MPGNFRTDLDPYQCDIPEVCFSLVTAALKARLKLDENRGLACMVVTATSQGNILIFFQKKLLKCCQLPFRDCSEILLYHSFQFGITKEFLIAISFTKGCVIIDLQTLSVIKAWPDAKQVEVKDEKLLGYPQVILHLNHNELQQEKIIVTHESDWDIKNKDDQPLLEGESALSSVAQALEAQAKKAHGNLLLLEKQISFRKSLAVRALTALNDMITAKANNLQPPSYTTKLEKGDSITPAREAVQARDFFNPVEISGMWQFLDCMTDSWVIGSAFTNISGKTLSDIACCFVLLNENMDYRIHYYLTGKISRNVPGPSTGFSMQELLETSKSFSGTLDHNACLIVIVTTSIPRFKDIEEEMGSLLLTFKLSSSLAGIFQSSLGNVRLHFSDLGSKNMDFCPTTADPMSLRRNIFGLLSLLTSEGDAVVSTIVTSAFRSFKKATKKLGMDYWTFMQCFYSLGVYGHVCILMLENNTNSVKIKIRAQSERRLQWFIRNFQSALSDDCSFAQVTVGAQVAEQKFPAMNNLNFAVAMLSNAEVDSEDNVVLLEETAPPVDAAFEEIRKEFFKKQGKLLGMSKERSGNIKISTEHYRQLQRCWFD</sequence>
<dbReference type="Proteomes" id="UP000076858">
    <property type="component" value="Unassembled WGS sequence"/>
</dbReference>
<dbReference type="GO" id="GO:1990414">
    <property type="term" value="P:replication-born double-strand break repair via sister chromatid exchange"/>
    <property type="evidence" value="ECO:0007669"/>
    <property type="project" value="TreeGrafter"/>
</dbReference>
<dbReference type="AlphaFoldDB" id="A0A0P5TYH8"/>
<dbReference type="PANTHER" id="PTHR28450">
    <property type="entry name" value="FANCONI ANEMIA GROUP B PROTEIN"/>
    <property type="match status" value="1"/>
</dbReference>
<name>A0A0P5TYH8_9CRUS</name>